<gene>
    <name evidence="2" type="ORF">HYG81_07005</name>
</gene>
<evidence type="ECO:0000313" key="3">
    <source>
        <dbReference type="Proteomes" id="UP000510869"/>
    </source>
</evidence>
<dbReference type="AlphaFoldDB" id="A0A7D6GSZ6"/>
<evidence type="ECO:0000256" key="1">
    <source>
        <dbReference type="SAM" id="Phobius"/>
    </source>
</evidence>
<keyword evidence="1" id="KW-1133">Transmembrane helix</keyword>
<dbReference type="OrthoDB" id="188223at2157"/>
<reference evidence="2 3" key="1">
    <citation type="submission" date="2020-07" db="EMBL/GenBank/DDBJ databases">
        <title>Natrinema (YPL30) sp. nov. and Haloterrigena xxxxxx (YPL8) sp. nov., isolated from a salt mine.</title>
        <authorList>
            <person name="Cui H."/>
        </authorList>
    </citation>
    <scope>NUCLEOTIDE SEQUENCE [LARGE SCALE GENOMIC DNA]</scope>
    <source>
        <strain evidence="2 3">YPL13</strain>
    </source>
</reference>
<name>A0A7D6GSZ6_9EURY</name>
<keyword evidence="1" id="KW-0812">Transmembrane</keyword>
<keyword evidence="3" id="KW-1185">Reference proteome</keyword>
<feature type="transmembrane region" description="Helical" evidence="1">
    <location>
        <begin position="71"/>
        <end position="92"/>
    </location>
</feature>
<protein>
    <submittedName>
        <fullName evidence="2">Uncharacterized protein</fullName>
    </submittedName>
</protein>
<feature type="transmembrane region" description="Helical" evidence="1">
    <location>
        <begin position="38"/>
        <end position="59"/>
    </location>
</feature>
<sequence>MNRPLVYHASQMIVGGGFLLFAVASVLGDGFDDTFHGIIATMMVISGGGITLVNGYQLLRSDADSVELTPALFRLSVVGAGLMVLGVILQVAL</sequence>
<accession>A0A7D6GSZ6</accession>
<dbReference type="GeneID" id="56142940"/>
<keyword evidence="1" id="KW-0472">Membrane</keyword>
<dbReference type="RefSeq" id="WP_180842505.1">
    <property type="nucleotide sequence ID" value="NZ_CP059154.1"/>
</dbReference>
<dbReference type="Proteomes" id="UP000510869">
    <property type="component" value="Chromosome"/>
</dbReference>
<proteinExistence type="predicted"/>
<dbReference type="EMBL" id="CP059154">
    <property type="protein sequence ID" value="QLK27343.1"/>
    <property type="molecule type" value="Genomic_DNA"/>
</dbReference>
<organism evidence="2 3">
    <name type="scientific">Natrinema zhouii</name>
    <dbReference type="NCBI Taxonomy" id="1710539"/>
    <lineage>
        <taxon>Archaea</taxon>
        <taxon>Methanobacteriati</taxon>
        <taxon>Methanobacteriota</taxon>
        <taxon>Stenosarchaea group</taxon>
        <taxon>Halobacteria</taxon>
        <taxon>Halobacteriales</taxon>
        <taxon>Natrialbaceae</taxon>
        <taxon>Natrinema</taxon>
    </lineage>
</organism>
<evidence type="ECO:0000313" key="2">
    <source>
        <dbReference type="EMBL" id="QLK27343.1"/>
    </source>
</evidence>
<dbReference type="KEGG" id="nay:HYG81_07005"/>